<gene>
    <name evidence="2" type="ORF">PHIN3_156</name>
</gene>
<dbReference type="EMBL" id="KR052482">
    <property type="protein sequence ID" value="AKF13419.1"/>
    <property type="molecule type" value="Genomic_DNA"/>
</dbReference>
<dbReference type="KEGG" id="vg:26638888"/>
<protein>
    <submittedName>
        <fullName evidence="2">Uncharacterized protein</fullName>
    </submittedName>
</protein>
<reference evidence="2 3" key="1">
    <citation type="submission" date="2015-04" db="EMBL/GenBank/DDBJ databases">
        <authorList>
            <person name="Hodson T.S."/>
            <person name="Hyde J.R."/>
            <person name="Schouten J.T."/>
            <person name="Crockett J.T."/>
            <person name="Smith T.A."/>
            <person name="Merrill B.D."/>
            <person name="Crook M.B."/>
            <person name="Griffitts J.S."/>
            <person name="Burnett S.H."/>
            <person name="Grose J.H."/>
            <person name="Breakwell D.P."/>
        </authorList>
    </citation>
    <scope>NUCLEOTIDE SEQUENCE [LARGE SCALE GENOMIC DNA]</scope>
</reference>
<sequence>MSFKNPTYKGPRVETYPDPTSYDCSGSIPDDRLDALYRVTRERDMLAEAIANAAIKAGIYNGVEGKAAGPLMLMLCQDMAEVIKSLEDNIGVKADFIEATMNDMATKEFGKDETMYRALQAIIERSKQDDAWLVRMMAMREIAERALKEVE</sequence>
<dbReference type="RefSeq" id="YP_009212396.1">
    <property type="nucleotide sequence ID" value="NC_028945.1"/>
</dbReference>
<evidence type="ECO:0000313" key="2">
    <source>
        <dbReference type="EMBL" id="AKF13419.1"/>
    </source>
</evidence>
<proteinExistence type="predicted"/>
<organism evidence="2 3">
    <name type="scientific">Sinorhizobium phage phiN3</name>
    <dbReference type="NCBI Taxonomy" id="1647405"/>
    <lineage>
        <taxon>Viruses</taxon>
        <taxon>Duplodnaviria</taxon>
        <taxon>Heunggongvirae</taxon>
        <taxon>Uroviricota</taxon>
        <taxon>Caudoviricetes</taxon>
        <taxon>Emdodecavirus</taxon>
        <taxon>Emdodecavirus N3</taxon>
    </lineage>
</organism>
<dbReference type="GeneID" id="26638888"/>
<feature type="region of interest" description="Disordered" evidence="1">
    <location>
        <begin position="1"/>
        <end position="21"/>
    </location>
</feature>
<evidence type="ECO:0000313" key="3">
    <source>
        <dbReference type="Proteomes" id="UP000202958"/>
    </source>
</evidence>
<dbReference type="Proteomes" id="UP000202958">
    <property type="component" value="Segment"/>
</dbReference>
<accession>A0A0F6YR09</accession>
<keyword evidence="3" id="KW-1185">Reference proteome</keyword>
<evidence type="ECO:0000256" key="1">
    <source>
        <dbReference type="SAM" id="MobiDB-lite"/>
    </source>
</evidence>
<name>A0A0F6YR09_9CAUD</name>